<proteinExistence type="predicted"/>
<keyword evidence="2" id="KW-1185">Reference proteome</keyword>
<gene>
    <name evidence="1" type="ordered locus">Lebu_0920</name>
</gene>
<dbReference type="STRING" id="523794.Lebu_0920"/>
<dbReference type="AlphaFoldDB" id="C7N9J2"/>
<dbReference type="OrthoDB" id="5294at32067"/>
<dbReference type="HOGENOM" id="CLU_613643_0_0_0"/>
<dbReference type="RefSeq" id="WP_015769171.1">
    <property type="nucleotide sequence ID" value="NC_013192.1"/>
</dbReference>
<dbReference type="Proteomes" id="UP000001910">
    <property type="component" value="Chromosome"/>
</dbReference>
<name>C7N9J2_LEPBD</name>
<sequence>MKDKIKTVFDNLEKKGAIYSFGYDESDTIKQVTQDYYKTNKVKDIKINRTKIREWKNSDGTIGGITKTDSMDVTLELSGEEADSLVCDGAYLYCPYLDKVDAGGRPAGYQGIIFLRIYDESVKLMGEDPIATEADKEPKNFSSGVTKCLKGGICDKKGFYWKEETLSQNIISNGKRVVLMTSKLCCGKHNVELDIVFNGQDFSEFEGKKNEFLMFYEDNPWIFVSLEGIIDFIGVSYIDSENIGILFNGGIKKVPENIPNVISNILENYKKAAFKTGRGFEASPFNSVTLNGYRMMLLGKIIGDEELEAEGKKNFEKGLKYPPLKGEIRKGKKYTVENGVEDISDAVLDGLKDGVKEGVKPEKNVFKEVSSELKPKKIGMNIIKDKLKEATVNYEVYDYINHHVPEHRNFLKFFYPSNNRYRRSIEYMKNNKYLIMTEKDNTKPLF</sequence>
<reference evidence="1 2" key="1">
    <citation type="journal article" date="2009" name="Stand. Genomic Sci.">
        <title>Complete genome sequence of Leptotrichia buccalis type strain (C-1013-b).</title>
        <authorList>
            <person name="Ivanova N."/>
            <person name="Gronow S."/>
            <person name="Lapidus A."/>
            <person name="Copeland A."/>
            <person name="Glavina Del Rio T."/>
            <person name="Nolan M."/>
            <person name="Lucas S."/>
            <person name="Chen F."/>
            <person name="Tice H."/>
            <person name="Cheng J.F."/>
            <person name="Saunders E."/>
            <person name="Bruce D."/>
            <person name="Goodwin L."/>
            <person name="Brettin T."/>
            <person name="Detter J.C."/>
            <person name="Han C."/>
            <person name="Pitluck S."/>
            <person name="Mikhailova N."/>
            <person name="Pati A."/>
            <person name="Mavrommatis K."/>
            <person name="Chen A."/>
            <person name="Palaniappan K."/>
            <person name="Land M."/>
            <person name="Hauser L."/>
            <person name="Chang Y.J."/>
            <person name="Jeffries C.D."/>
            <person name="Chain P."/>
            <person name="Rohde C."/>
            <person name="Goker M."/>
            <person name="Bristow J."/>
            <person name="Eisen J.A."/>
            <person name="Markowitz V."/>
            <person name="Hugenholtz P."/>
            <person name="Kyrpides N.C."/>
            <person name="Klenk H.P."/>
        </authorList>
    </citation>
    <scope>NUCLEOTIDE SEQUENCE [LARGE SCALE GENOMIC DNA]</scope>
    <source>
        <strain evidence="2">ATCC 14201 / DSM 1135 / JCM 12969 / NCTC 10249 / C-1013-b</strain>
    </source>
</reference>
<dbReference type="EMBL" id="CP001685">
    <property type="protein sequence ID" value="ACV38823.1"/>
    <property type="molecule type" value="Genomic_DNA"/>
</dbReference>
<dbReference type="KEGG" id="lba:Lebu_0920"/>
<organism evidence="1 2">
    <name type="scientific">Leptotrichia buccalis (strain ATCC 14201 / DSM 1135 / JCM 12969 / NCTC 10249 / C-1013-b)</name>
    <dbReference type="NCBI Taxonomy" id="523794"/>
    <lineage>
        <taxon>Bacteria</taxon>
        <taxon>Fusobacteriati</taxon>
        <taxon>Fusobacteriota</taxon>
        <taxon>Fusobacteriia</taxon>
        <taxon>Fusobacteriales</taxon>
        <taxon>Leptotrichiaceae</taxon>
        <taxon>Leptotrichia</taxon>
    </lineage>
</organism>
<accession>C7N9J2</accession>
<evidence type="ECO:0000313" key="2">
    <source>
        <dbReference type="Proteomes" id="UP000001910"/>
    </source>
</evidence>
<protein>
    <submittedName>
        <fullName evidence="1">Uncharacterized protein</fullName>
    </submittedName>
</protein>
<evidence type="ECO:0000313" key="1">
    <source>
        <dbReference type="EMBL" id="ACV38823.1"/>
    </source>
</evidence>